<protein>
    <submittedName>
        <fullName evidence="1">Uncharacterized protein</fullName>
    </submittedName>
</protein>
<proteinExistence type="predicted"/>
<name>A0A382YHQ5_9ZZZZ</name>
<evidence type="ECO:0000313" key="1">
    <source>
        <dbReference type="EMBL" id="SVD82345.1"/>
    </source>
</evidence>
<reference evidence="1" key="1">
    <citation type="submission" date="2018-05" db="EMBL/GenBank/DDBJ databases">
        <authorList>
            <person name="Lanie J.A."/>
            <person name="Ng W.-L."/>
            <person name="Kazmierczak K.M."/>
            <person name="Andrzejewski T.M."/>
            <person name="Davidsen T.M."/>
            <person name="Wayne K.J."/>
            <person name="Tettelin H."/>
            <person name="Glass J.I."/>
            <person name="Rusch D."/>
            <person name="Podicherti R."/>
            <person name="Tsui H.-C.T."/>
            <person name="Winkler M.E."/>
        </authorList>
    </citation>
    <scope>NUCLEOTIDE SEQUENCE</scope>
</reference>
<dbReference type="AlphaFoldDB" id="A0A382YHQ5"/>
<sequence>MEFLDRLFNHSWWSGDVGFAAIKIVK</sequence>
<organism evidence="1">
    <name type="scientific">marine metagenome</name>
    <dbReference type="NCBI Taxonomy" id="408172"/>
    <lineage>
        <taxon>unclassified sequences</taxon>
        <taxon>metagenomes</taxon>
        <taxon>ecological metagenomes</taxon>
    </lineage>
</organism>
<dbReference type="EMBL" id="UINC01175632">
    <property type="protein sequence ID" value="SVD82345.1"/>
    <property type="molecule type" value="Genomic_DNA"/>
</dbReference>
<feature type="non-terminal residue" evidence="1">
    <location>
        <position position="26"/>
    </location>
</feature>
<accession>A0A382YHQ5</accession>
<gene>
    <name evidence="1" type="ORF">METZ01_LOCUS435199</name>
</gene>